<reference evidence="1" key="2">
    <citation type="submission" date="2011-07" db="EMBL/GenBank/DDBJ databases">
        <authorList>
            <person name="Mueller W."/>
        </authorList>
    </citation>
    <scope>NUCLEOTIDE SEQUENCE</scope>
</reference>
<evidence type="ECO:0000313" key="1">
    <source>
        <dbReference type="EMBL" id="CCC55929.1"/>
    </source>
</evidence>
<dbReference type="AlphaFoldDB" id="G8ADN5"/>
<proteinExistence type="evidence at transcript level"/>
<accession>G8ADN5</accession>
<protein>
    <submittedName>
        <fullName evidence="1">ASABF-related peptide</fullName>
    </submittedName>
</protein>
<name>G8ADN5_9METZ</name>
<organism evidence="1">
    <name type="scientific">Lubomirskia baikalensis</name>
    <dbReference type="NCBI Taxonomy" id="289074"/>
    <lineage>
        <taxon>Eukaryota</taxon>
        <taxon>Metazoa</taxon>
        <taxon>Porifera</taxon>
        <taxon>Demospongiae</taxon>
        <taxon>Heteroscleromorpha</taxon>
        <taxon>Spongillida</taxon>
        <taxon>Lubomirskiidae</taxon>
        <taxon>Lubomirskia</taxon>
    </lineage>
</organism>
<sequence>MGDRGVLLTISIDATSMKIWCSINGGTTALILQSSCGEIKQLSGSYLANNTTFCLTTNLTCSASVTLANNSSMQSTLICYSNNGWVNLKWDNHYLYVR</sequence>
<gene>
    <name evidence="1" type="primary">asabf</name>
</gene>
<dbReference type="EMBL" id="HE573030">
    <property type="protein sequence ID" value="CCC55929.1"/>
    <property type="molecule type" value="mRNA"/>
</dbReference>
<reference evidence="1" key="1">
    <citation type="journal article" date="2011" name="Mar. Drugs">
        <title>Inducible ASABF-Type Antimicrobial Peptide from the Sponge Suberites domuncula: Microbicidal and Hemolytic Activity in Vitro and Toxic Effect on Molluscs in Vivo.</title>
        <authorList>
            <person name="Wiens M."/>
            <person name="Schroder H.C."/>
            <person name="Korzhev M."/>
            <person name="Wang X.H."/>
            <person name="Batel R."/>
            <person name="Muller W.E."/>
        </authorList>
    </citation>
    <scope>NUCLEOTIDE SEQUENCE</scope>
</reference>